<comment type="caution">
    <text evidence="4">The sequence shown here is derived from an EMBL/GenBank/DDBJ whole genome shotgun (WGS) entry which is preliminary data.</text>
</comment>
<gene>
    <name evidence="4" type="ORF">BC739_007786</name>
</gene>
<protein>
    <submittedName>
        <fullName evidence="4">Nucleotide-binding universal stress UspA family protein</fullName>
    </submittedName>
</protein>
<dbReference type="InterPro" id="IPR014729">
    <property type="entry name" value="Rossmann-like_a/b/a_fold"/>
</dbReference>
<feature type="region of interest" description="Disordered" evidence="2">
    <location>
        <begin position="143"/>
        <end position="162"/>
    </location>
</feature>
<evidence type="ECO:0000256" key="1">
    <source>
        <dbReference type="ARBA" id="ARBA00008791"/>
    </source>
</evidence>
<evidence type="ECO:0000256" key="2">
    <source>
        <dbReference type="SAM" id="MobiDB-lite"/>
    </source>
</evidence>
<keyword evidence="5" id="KW-1185">Reference proteome</keyword>
<dbReference type="PRINTS" id="PR01438">
    <property type="entry name" value="UNVRSLSTRESS"/>
</dbReference>
<dbReference type="InterPro" id="IPR006016">
    <property type="entry name" value="UspA"/>
</dbReference>
<name>A0ABR6BUG5_9PSEU</name>
<dbReference type="Proteomes" id="UP000517916">
    <property type="component" value="Unassembled WGS sequence"/>
</dbReference>
<feature type="domain" description="UspA" evidence="3">
    <location>
        <begin position="4"/>
        <end position="138"/>
    </location>
</feature>
<evidence type="ECO:0000313" key="4">
    <source>
        <dbReference type="EMBL" id="MBA8930539.1"/>
    </source>
</evidence>
<evidence type="ECO:0000313" key="5">
    <source>
        <dbReference type="Proteomes" id="UP000517916"/>
    </source>
</evidence>
<dbReference type="RefSeq" id="WP_025357600.1">
    <property type="nucleotide sequence ID" value="NZ_BAAABQ010000008.1"/>
</dbReference>
<dbReference type="CDD" id="cd23659">
    <property type="entry name" value="USP_At3g01520-like"/>
    <property type="match status" value="1"/>
</dbReference>
<dbReference type="InterPro" id="IPR006015">
    <property type="entry name" value="Universal_stress_UspA"/>
</dbReference>
<comment type="similarity">
    <text evidence="1">Belongs to the universal stress protein A family.</text>
</comment>
<dbReference type="Pfam" id="PF00582">
    <property type="entry name" value="Usp"/>
    <property type="match status" value="1"/>
</dbReference>
<organism evidence="4 5">
    <name type="scientific">Kutzneria viridogrisea</name>
    <dbReference type="NCBI Taxonomy" id="47990"/>
    <lineage>
        <taxon>Bacteria</taxon>
        <taxon>Bacillati</taxon>
        <taxon>Actinomycetota</taxon>
        <taxon>Actinomycetes</taxon>
        <taxon>Pseudonocardiales</taxon>
        <taxon>Pseudonocardiaceae</taxon>
        <taxon>Kutzneria</taxon>
    </lineage>
</organism>
<proteinExistence type="inferred from homology"/>
<sequence length="162" mass="17297">MRVRKIVVGVDGSQASFAALRWAVAEAERIDGAVEAVTAWQTDPPLLGSAYKSPDEAMAEQGERLSKAVEQVCGRTSRVPVREVLVDGWPQKALVAQARNADLLVVGRHGHGWLTEKLLGSVSTYCLRHASCPIVVIPSPVAPDQATPATEQETPLTPGPLL</sequence>
<dbReference type="PANTHER" id="PTHR46553:SF3">
    <property type="entry name" value="ADENINE NUCLEOTIDE ALPHA HYDROLASES-LIKE SUPERFAMILY PROTEIN"/>
    <property type="match status" value="1"/>
</dbReference>
<dbReference type="SUPFAM" id="SSF52402">
    <property type="entry name" value="Adenine nucleotide alpha hydrolases-like"/>
    <property type="match status" value="1"/>
</dbReference>
<dbReference type="EMBL" id="JACJID010000007">
    <property type="protein sequence ID" value="MBA8930539.1"/>
    <property type="molecule type" value="Genomic_DNA"/>
</dbReference>
<dbReference type="PANTHER" id="PTHR46553">
    <property type="entry name" value="ADENINE NUCLEOTIDE ALPHA HYDROLASES-LIKE SUPERFAMILY PROTEIN"/>
    <property type="match status" value="1"/>
</dbReference>
<dbReference type="Gene3D" id="3.40.50.620">
    <property type="entry name" value="HUPs"/>
    <property type="match status" value="1"/>
</dbReference>
<reference evidence="4 5" key="1">
    <citation type="submission" date="2020-08" db="EMBL/GenBank/DDBJ databases">
        <title>Genomic Encyclopedia of Archaeal and Bacterial Type Strains, Phase II (KMG-II): from individual species to whole genera.</title>
        <authorList>
            <person name="Goeker M."/>
        </authorList>
    </citation>
    <scope>NUCLEOTIDE SEQUENCE [LARGE SCALE GENOMIC DNA]</scope>
    <source>
        <strain evidence="4 5">DSM 43850</strain>
    </source>
</reference>
<accession>A0ABR6BUG5</accession>
<evidence type="ECO:0000259" key="3">
    <source>
        <dbReference type="Pfam" id="PF00582"/>
    </source>
</evidence>